<dbReference type="InterPro" id="IPR021109">
    <property type="entry name" value="Peptidase_aspartic_dom_sf"/>
</dbReference>
<dbReference type="InterPro" id="IPR034122">
    <property type="entry name" value="Retropepsin-like_bacterial"/>
</dbReference>
<keyword evidence="2" id="KW-0645">Protease</keyword>
<dbReference type="GO" id="GO:0006508">
    <property type="term" value="P:proteolysis"/>
    <property type="evidence" value="ECO:0007669"/>
    <property type="project" value="UniProtKB-KW"/>
</dbReference>
<dbReference type="PROSITE" id="PS00141">
    <property type="entry name" value="ASP_PROTEASE"/>
    <property type="match status" value="1"/>
</dbReference>
<name>A0A8J6NMV1_9BACT</name>
<dbReference type="CDD" id="cd05483">
    <property type="entry name" value="retropepsin_like_bacteria"/>
    <property type="match status" value="1"/>
</dbReference>
<dbReference type="Proteomes" id="UP000603434">
    <property type="component" value="Unassembled WGS sequence"/>
</dbReference>
<dbReference type="SUPFAM" id="SSF50630">
    <property type="entry name" value="Acid proteases"/>
    <property type="match status" value="1"/>
</dbReference>
<accession>A0A8J6NMV1</accession>
<dbReference type="InterPro" id="IPR001969">
    <property type="entry name" value="Aspartic_peptidase_AS"/>
</dbReference>
<comment type="caution">
    <text evidence="2">The sequence shown here is derived from an EMBL/GenBank/DDBJ whole genome shotgun (WGS) entry which is preliminary data.</text>
</comment>
<dbReference type="Pfam" id="PF13975">
    <property type="entry name" value="gag-asp_proteas"/>
    <property type="match status" value="1"/>
</dbReference>
<evidence type="ECO:0000313" key="3">
    <source>
        <dbReference type="Proteomes" id="UP000603434"/>
    </source>
</evidence>
<organism evidence="2 3">
    <name type="scientific">Candidatus Desulfatibia profunda</name>
    <dbReference type="NCBI Taxonomy" id="2841695"/>
    <lineage>
        <taxon>Bacteria</taxon>
        <taxon>Pseudomonadati</taxon>
        <taxon>Thermodesulfobacteriota</taxon>
        <taxon>Desulfobacteria</taxon>
        <taxon>Desulfobacterales</taxon>
        <taxon>Desulfobacterales incertae sedis</taxon>
        <taxon>Candidatus Desulfatibia</taxon>
    </lineage>
</organism>
<protein>
    <submittedName>
        <fullName evidence="2">Clan AA aspartic protease</fullName>
    </submittedName>
</protein>
<keyword evidence="2" id="KW-0378">Hydrolase</keyword>
<gene>
    <name evidence="2" type="ORF">H8E23_06530</name>
</gene>
<reference evidence="2 3" key="1">
    <citation type="submission" date="2020-08" db="EMBL/GenBank/DDBJ databases">
        <title>Bridging the membrane lipid divide: bacteria of the FCB group superphylum have the potential to synthesize archaeal ether lipids.</title>
        <authorList>
            <person name="Villanueva L."/>
            <person name="Von Meijenfeldt F.A.B."/>
            <person name="Westbye A.B."/>
            <person name="Yadav S."/>
            <person name="Hopmans E.C."/>
            <person name="Dutilh B.E."/>
            <person name="Sinninghe Damste J.S."/>
        </authorList>
    </citation>
    <scope>NUCLEOTIDE SEQUENCE [LARGE SCALE GENOMIC DNA]</scope>
    <source>
        <strain evidence="2">NIOZ-UU30</strain>
    </source>
</reference>
<dbReference type="EMBL" id="JACNJH010000118">
    <property type="protein sequence ID" value="MBC8361034.1"/>
    <property type="molecule type" value="Genomic_DNA"/>
</dbReference>
<keyword evidence="1" id="KW-0175">Coiled coil</keyword>
<evidence type="ECO:0000313" key="2">
    <source>
        <dbReference type="EMBL" id="MBC8361034.1"/>
    </source>
</evidence>
<evidence type="ECO:0000256" key="1">
    <source>
        <dbReference type="SAM" id="Coils"/>
    </source>
</evidence>
<dbReference type="Gene3D" id="2.40.70.10">
    <property type="entry name" value="Acid Proteases"/>
    <property type="match status" value="1"/>
</dbReference>
<dbReference type="AlphaFoldDB" id="A0A8J6NMV1"/>
<feature type="coiled-coil region" evidence="1">
    <location>
        <begin position="56"/>
        <end position="109"/>
    </location>
</feature>
<sequence length="245" mass="27981">MYHHCKTSAFLGILLAAALLFPLKLTAEFYKYVDENGHLHFVDDQSKIPLEYIDKADVYKEKYDHLSEEERSLRLENDTKKAAEIQRQREAQEALLKKMELIKKRKQEEIAKENYLKSLQTNVTIDGNRVLVPVKLGYRGREVEALLLLDTGATITTLHDDIVEQLFITQSKKAAAKVVSGKVVDFRVATLNYIKVGSLKLENALVGIIKHTGPSVGHNGLLGMNFLRHFDYSIDFEKQIINWKP</sequence>
<proteinExistence type="predicted"/>
<dbReference type="GO" id="GO:0004190">
    <property type="term" value="F:aspartic-type endopeptidase activity"/>
    <property type="evidence" value="ECO:0007669"/>
    <property type="project" value="InterPro"/>
</dbReference>